<comment type="caution">
    <text evidence="1">The sequence shown here is derived from an EMBL/GenBank/DDBJ whole genome shotgun (WGS) entry which is preliminary data.</text>
</comment>
<evidence type="ECO:0000313" key="2">
    <source>
        <dbReference type="Proteomes" id="UP001614394"/>
    </source>
</evidence>
<reference evidence="1 2" key="1">
    <citation type="submission" date="2024-10" db="EMBL/GenBank/DDBJ databases">
        <title>The Natural Products Discovery Center: Release of the First 8490 Sequenced Strains for Exploring Actinobacteria Biosynthetic Diversity.</title>
        <authorList>
            <person name="Kalkreuter E."/>
            <person name="Kautsar S.A."/>
            <person name="Yang D."/>
            <person name="Bader C.D."/>
            <person name="Teijaro C.N."/>
            <person name="Fluegel L."/>
            <person name="Davis C.M."/>
            <person name="Simpson J.R."/>
            <person name="Lauterbach L."/>
            <person name="Steele A.D."/>
            <person name="Gui C."/>
            <person name="Meng S."/>
            <person name="Li G."/>
            <person name="Viehrig K."/>
            <person name="Ye F."/>
            <person name="Su P."/>
            <person name="Kiefer A.F."/>
            <person name="Nichols A."/>
            <person name="Cepeda A.J."/>
            <person name="Yan W."/>
            <person name="Fan B."/>
            <person name="Jiang Y."/>
            <person name="Adhikari A."/>
            <person name="Zheng C.-J."/>
            <person name="Schuster L."/>
            <person name="Cowan T.M."/>
            <person name="Smanski M.J."/>
            <person name="Chevrette M.G."/>
            <person name="De Carvalho L.P.S."/>
            <person name="Shen B."/>
        </authorList>
    </citation>
    <scope>NUCLEOTIDE SEQUENCE [LARGE SCALE GENOMIC DNA]</scope>
    <source>
        <strain evidence="1 2">NPDC053399</strain>
    </source>
</reference>
<dbReference type="Proteomes" id="UP001614394">
    <property type="component" value="Unassembled WGS sequence"/>
</dbReference>
<evidence type="ECO:0000313" key="1">
    <source>
        <dbReference type="EMBL" id="MFI9103474.1"/>
    </source>
</evidence>
<gene>
    <name evidence="1" type="ORF">ACIGXA_23410</name>
</gene>
<dbReference type="EMBL" id="JBITYG010000007">
    <property type="protein sequence ID" value="MFI9103474.1"/>
    <property type="molecule type" value="Genomic_DNA"/>
</dbReference>
<accession>A0ABW8CAM4</accession>
<sequence>MDSVDSKVFEHGDVHLRVDHGIFELFRRNRIIGSYRTPLRWVKVRAEARKGGLTRLHFGNVEQLDEPIYAGTTSSRHMLATVEIPTGDEPLYRAFFTELAHLSDRPIAS</sequence>
<keyword evidence="2" id="KW-1185">Reference proteome</keyword>
<proteinExistence type="predicted"/>
<protein>
    <submittedName>
        <fullName evidence="1">Uncharacterized protein</fullName>
    </submittedName>
</protein>
<organism evidence="1 2">
    <name type="scientific">Streptomyces fildesensis</name>
    <dbReference type="NCBI Taxonomy" id="375757"/>
    <lineage>
        <taxon>Bacteria</taxon>
        <taxon>Bacillati</taxon>
        <taxon>Actinomycetota</taxon>
        <taxon>Actinomycetes</taxon>
        <taxon>Kitasatosporales</taxon>
        <taxon>Streptomycetaceae</taxon>
        <taxon>Streptomyces</taxon>
    </lineage>
</organism>
<dbReference type="RefSeq" id="WP_399652574.1">
    <property type="nucleotide sequence ID" value="NZ_JBITYG010000007.1"/>
</dbReference>
<name>A0ABW8CAM4_9ACTN</name>